<keyword evidence="2" id="KW-0813">Transport</keyword>
<evidence type="ECO:0000256" key="2">
    <source>
        <dbReference type="ARBA" id="ARBA00022448"/>
    </source>
</evidence>
<protein>
    <submittedName>
        <fullName evidence="9">MFS general substrate transporter</fullName>
    </submittedName>
</protein>
<feature type="region of interest" description="Disordered" evidence="6">
    <location>
        <begin position="108"/>
        <end position="139"/>
    </location>
</feature>
<evidence type="ECO:0000259" key="8">
    <source>
        <dbReference type="PROSITE" id="PS50850"/>
    </source>
</evidence>
<organism evidence="9 10">
    <name type="scientific">Parathielavia appendiculata</name>
    <dbReference type="NCBI Taxonomy" id="2587402"/>
    <lineage>
        <taxon>Eukaryota</taxon>
        <taxon>Fungi</taxon>
        <taxon>Dikarya</taxon>
        <taxon>Ascomycota</taxon>
        <taxon>Pezizomycotina</taxon>
        <taxon>Sordariomycetes</taxon>
        <taxon>Sordariomycetidae</taxon>
        <taxon>Sordariales</taxon>
        <taxon>Chaetomiaceae</taxon>
        <taxon>Parathielavia</taxon>
    </lineage>
</organism>
<reference evidence="9" key="2">
    <citation type="submission" date="2023-05" db="EMBL/GenBank/DDBJ databases">
        <authorList>
            <consortium name="Lawrence Berkeley National Laboratory"/>
            <person name="Steindorff A."/>
            <person name="Hensen N."/>
            <person name="Bonometti L."/>
            <person name="Westerberg I."/>
            <person name="Brannstrom I.O."/>
            <person name="Guillou S."/>
            <person name="Cros-Aarteil S."/>
            <person name="Calhoun S."/>
            <person name="Haridas S."/>
            <person name="Kuo A."/>
            <person name="Mondo S."/>
            <person name="Pangilinan J."/>
            <person name="Riley R."/>
            <person name="Labutti K."/>
            <person name="Andreopoulos B."/>
            <person name="Lipzen A."/>
            <person name="Chen C."/>
            <person name="Yanf M."/>
            <person name="Daum C."/>
            <person name="Ng V."/>
            <person name="Clum A."/>
            <person name="Ohm R."/>
            <person name="Martin F."/>
            <person name="Silar P."/>
            <person name="Natvig D."/>
            <person name="Lalanne C."/>
            <person name="Gautier V."/>
            <person name="Ament-Velasquez S.L."/>
            <person name="Kruys A."/>
            <person name="Hutchinson M.I."/>
            <person name="Powell A.J."/>
            <person name="Barry K."/>
            <person name="Miller A.N."/>
            <person name="Grigoriev I.V."/>
            <person name="Debuchy R."/>
            <person name="Gladieux P."/>
            <person name="Thoren M.H."/>
            <person name="Johannesson H."/>
        </authorList>
    </citation>
    <scope>NUCLEOTIDE SEQUENCE</scope>
    <source>
        <strain evidence="9">CBS 731.68</strain>
    </source>
</reference>
<dbReference type="PRINTS" id="PR01035">
    <property type="entry name" value="TCRTETA"/>
</dbReference>
<feature type="transmembrane region" description="Helical" evidence="7">
    <location>
        <begin position="512"/>
        <end position="532"/>
    </location>
</feature>
<keyword evidence="10" id="KW-1185">Reference proteome</keyword>
<dbReference type="EMBL" id="MU853263">
    <property type="protein sequence ID" value="KAK4118629.1"/>
    <property type="molecule type" value="Genomic_DNA"/>
</dbReference>
<dbReference type="InterPro" id="IPR011701">
    <property type="entry name" value="MFS"/>
</dbReference>
<evidence type="ECO:0000256" key="7">
    <source>
        <dbReference type="SAM" id="Phobius"/>
    </source>
</evidence>
<dbReference type="AlphaFoldDB" id="A0AAN6YZQ7"/>
<feature type="transmembrane region" description="Helical" evidence="7">
    <location>
        <begin position="622"/>
        <end position="642"/>
    </location>
</feature>
<dbReference type="Gene3D" id="1.20.1250.20">
    <property type="entry name" value="MFS general substrate transporter like domains"/>
    <property type="match status" value="1"/>
</dbReference>
<dbReference type="CDD" id="cd17330">
    <property type="entry name" value="MFS_SLC46_TetA_like"/>
    <property type="match status" value="1"/>
</dbReference>
<keyword evidence="3 7" id="KW-0812">Transmembrane</keyword>
<dbReference type="PANTHER" id="PTHR23504:SF39">
    <property type="entry name" value="TRANSPORTER, PUTATIVE (AFU_ORTHOLOGUE AFUA_6G03860)-RELATED"/>
    <property type="match status" value="1"/>
</dbReference>
<evidence type="ECO:0000313" key="9">
    <source>
        <dbReference type="EMBL" id="KAK4118629.1"/>
    </source>
</evidence>
<dbReference type="Proteomes" id="UP001302602">
    <property type="component" value="Unassembled WGS sequence"/>
</dbReference>
<name>A0AAN6YZQ7_9PEZI</name>
<evidence type="ECO:0000256" key="3">
    <source>
        <dbReference type="ARBA" id="ARBA00022692"/>
    </source>
</evidence>
<dbReference type="GeneID" id="87826971"/>
<evidence type="ECO:0000313" key="10">
    <source>
        <dbReference type="Proteomes" id="UP001302602"/>
    </source>
</evidence>
<dbReference type="PROSITE" id="PS50850">
    <property type="entry name" value="MFS"/>
    <property type="match status" value="1"/>
</dbReference>
<keyword evidence="5 7" id="KW-0472">Membrane</keyword>
<feature type="transmembrane region" description="Helical" evidence="7">
    <location>
        <begin position="241"/>
        <end position="263"/>
    </location>
</feature>
<dbReference type="RefSeq" id="XP_062642402.1">
    <property type="nucleotide sequence ID" value="XM_062790201.1"/>
</dbReference>
<feature type="transmembrane region" description="Helical" evidence="7">
    <location>
        <begin position="552"/>
        <end position="574"/>
    </location>
</feature>
<feature type="region of interest" description="Disordered" evidence="6">
    <location>
        <begin position="367"/>
        <end position="429"/>
    </location>
</feature>
<proteinExistence type="predicted"/>
<evidence type="ECO:0000256" key="5">
    <source>
        <dbReference type="ARBA" id="ARBA00023136"/>
    </source>
</evidence>
<dbReference type="InterPro" id="IPR036259">
    <property type="entry name" value="MFS_trans_sf"/>
</dbReference>
<dbReference type="InterPro" id="IPR001958">
    <property type="entry name" value="Tet-R_TetA/multi-R_MdtG-like"/>
</dbReference>
<comment type="subcellular location">
    <subcellularLocation>
        <location evidence="1">Membrane</location>
        <topology evidence="1">Multi-pass membrane protein</topology>
    </subcellularLocation>
</comment>
<dbReference type="Pfam" id="PF07690">
    <property type="entry name" value="MFS_1"/>
    <property type="match status" value="1"/>
</dbReference>
<dbReference type="GO" id="GO:0022857">
    <property type="term" value="F:transmembrane transporter activity"/>
    <property type="evidence" value="ECO:0007669"/>
    <property type="project" value="InterPro"/>
</dbReference>
<feature type="transmembrane region" description="Helical" evidence="7">
    <location>
        <begin position="481"/>
        <end position="500"/>
    </location>
</feature>
<feature type="region of interest" description="Disordered" evidence="6">
    <location>
        <begin position="1"/>
        <end position="91"/>
    </location>
</feature>
<feature type="domain" description="Major facilitator superfamily (MFS) profile" evidence="8">
    <location>
        <begin position="147"/>
        <end position="647"/>
    </location>
</feature>
<gene>
    <name evidence="9" type="ORF">N657DRAFT_605950</name>
</gene>
<feature type="compositionally biased region" description="Low complexity" evidence="6">
    <location>
        <begin position="7"/>
        <end position="22"/>
    </location>
</feature>
<comment type="caution">
    <text evidence="9">The sequence shown here is derived from an EMBL/GenBank/DDBJ whole genome shotgun (WGS) entry which is preliminary data.</text>
</comment>
<feature type="compositionally biased region" description="Basic and acidic residues" evidence="6">
    <location>
        <begin position="128"/>
        <end position="139"/>
    </location>
</feature>
<evidence type="ECO:0000256" key="6">
    <source>
        <dbReference type="SAM" id="MobiDB-lite"/>
    </source>
</evidence>
<accession>A0AAN6YZQ7</accession>
<feature type="transmembrane region" description="Helical" evidence="7">
    <location>
        <begin position="185"/>
        <end position="206"/>
    </location>
</feature>
<dbReference type="GO" id="GO:0016020">
    <property type="term" value="C:membrane"/>
    <property type="evidence" value="ECO:0007669"/>
    <property type="project" value="UniProtKB-SubCell"/>
</dbReference>
<feature type="transmembrane region" description="Helical" evidence="7">
    <location>
        <begin position="218"/>
        <end position="235"/>
    </location>
</feature>
<dbReference type="PANTHER" id="PTHR23504">
    <property type="entry name" value="MAJOR FACILITATOR SUPERFAMILY DOMAIN-CONTAINING PROTEIN 10"/>
    <property type="match status" value="1"/>
</dbReference>
<feature type="transmembrane region" description="Helical" evidence="7">
    <location>
        <begin position="308"/>
        <end position="330"/>
    </location>
</feature>
<dbReference type="SUPFAM" id="SSF103473">
    <property type="entry name" value="MFS general substrate transporter"/>
    <property type="match status" value="1"/>
</dbReference>
<keyword evidence="4 7" id="KW-1133">Transmembrane helix</keyword>
<sequence length="673" mass="71271">MVPPVHAAASAATANASRPSLSRSRRSRASGSFHAGEPFNFSYSDSIASRSRPRRPPTAETRRLLRRQSTPKYHTFPTPPPATPYDGQQSPRERRPWYIRLFRPPDENQHLEADGARGGSTQHPPGGRRSDHDHSEDEHATPLPWTALGLLALLSLAEQTALNSIGPYLPTMVASFDEIPVGQEGLYVGLLASAFALAQLATNLLWGYLSDRVGRKPTMLLGTSLLMACFVFFGLCKTYVQLLMVHIAMGLLNGNAAIVPTCLGELTDRTNQSSAFTWLPVIYSLGSITGPALGGLLVGIAGGAKYPFLAPNVFVAALLLSSVVVLAIWFEETLDGGDHSAAGPAWDGLKRARNWCAARLGLSSEASSRGKGKRMSPPLGNGSEGSDDYSNSGNESSDSDSADGRQPLLGSEASAGEEGGDSKMDPEHYISGFQPLRNRNTIAVLGTYLVFQLANISFNSLYPIFAAAPPPTGRNLGPGTIGVSLSLAGLATILFQLSIFQKLKSRMGNLGTYRYSLLGMAISMALMPWIGYVDSKPVIGLGTGKAWLYGELGVALILKNICAVGGLSSVMLLITNSAPSHETLGTLNGMAQTLSAAGRSFGPLLSGGLFTVSTRVRLKGEALAWGLFAGITLLGWVGSYAIRSKGLESAEFTDGAQCDDGDASGDEEQHVGT</sequence>
<reference evidence="9" key="1">
    <citation type="journal article" date="2023" name="Mol. Phylogenet. Evol.">
        <title>Genome-scale phylogeny and comparative genomics of the fungal order Sordariales.</title>
        <authorList>
            <person name="Hensen N."/>
            <person name="Bonometti L."/>
            <person name="Westerberg I."/>
            <person name="Brannstrom I.O."/>
            <person name="Guillou S."/>
            <person name="Cros-Aarteil S."/>
            <person name="Calhoun S."/>
            <person name="Haridas S."/>
            <person name="Kuo A."/>
            <person name="Mondo S."/>
            <person name="Pangilinan J."/>
            <person name="Riley R."/>
            <person name="LaButti K."/>
            <person name="Andreopoulos B."/>
            <person name="Lipzen A."/>
            <person name="Chen C."/>
            <person name="Yan M."/>
            <person name="Daum C."/>
            <person name="Ng V."/>
            <person name="Clum A."/>
            <person name="Steindorff A."/>
            <person name="Ohm R.A."/>
            <person name="Martin F."/>
            <person name="Silar P."/>
            <person name="Natvig D.O."/>
            <person name="Lalanne C."/>
            <person name="Gautier V."/>
            <person name="Ament-Velasquez S.L."/>
            <person name="Kruys A."/>
            <person name="Hutchinson M.I."/>
            <person name="Powell A.J."/>
            <person name="Barry K."/>
            <person name="Miller A.N."/>
            <person name="Grigoriev I.V."/>
            <person name="Debuchy R."/>
            <person name="Gladieux P."/>
            <person name="Hiltunen Thoren M."/>
            <person name="Johannesson H."/>
        </authorList>
    </citation>
    <scope>NUCLEOTIDE SEQUENCE</scope>
    <source>
        <strain evidence="9">CBS 731.68</strain>
    </source>
</reference>
<evidence type="ECO:0000256" key="4">
    <source>
        <dbReference type="ARBA" id="ARBA00022989"/>
    </source>
</evidence>
<evidence type="ECO:0000256" key="1">
    <source>
        <dbReference type="ARBA" id="ARBA00004141"/>
    </source>
</evidence>
<feature type="transmembrane region" description="Helical" evidence="7">
    <location>
        <begin position="275"/>
        <end position="302"/>
    </location>
</feature>
<dbReference type="InterPro" id="IPR020846">
    <property type="entry name" value="MFS_dom"/>
</dbReference>